<evidence type="ECO:0000313" key="1">
    <source>
        <dbReference type="EMBL" id="ETJ42123.1"/>
    </source>
</evidence>
<dbReference type="EMBL" id="AZMM01003911">
    <property type="protein sequence ID" value="ETJ42123.1"/>
    <property type="molecule type" value="Genomic_DNA"/>
</dbReference>
<feature type="non-terminal residue" evidence="1">
    <location>
        <position position="1"/>
    </location>
</feature>
<sequence length="111" mass="11423">TSGIQPPQPVPALVSAFSAATVWQPLLMAAIRSPLVTSKQEQICALSGSLSTPIDGLPLPECAQEIEVLTRHASGFNPRDLVAAGLEAVASPADLAAAREQVRTVGASPEL</sequence>
<reference evidence="1" key="1">
    <citation type="submission" date="2013-12" db="EMBL/GenBank/DDBJ databases">
        <title>A Varibaculum cambriense genome reconstructed from a premature infant gut community with otherwise low bacterial novelty that shifts toward anaerobic metabolism during the third week of life.</title>
        <authorList>
            <person name="Brown C.T."/>
            <person name="Sharon I."/>
            <person name="Thomas B.C."/>
            <person name="Castelle C.J."/>
            <person name="Morowitz M.J."/>
            <person name="Banfield J.F."/>
        </authorList>
    </citation>
    <scope>NUCLEOTIDE SEQUENCE</scope>
</reference>
<protein>
    <submittedName>
        <fullName evidence="1">Methanol dehydrogenase regulatory protein</fullName>
    </submittedName>
</protein>
<proteinExistence type="predicted"/>
<feature type="non-terminal residue" evidence="1">
    <location>
        <position position="111"/>
    </location>
</feature>
<accession>W1YHV0</accession>
<gene>
    <name evidence="1" type="ORF">Q604_UNBC03911G0001</name>
</gene>
<comment type="caution">
    <text evidence="1">The sequence shown here is derived from an EMBL/GenBank/DDBJ whole genome shotgun (WGS) entry which is preliminary data.</text>
</comment>
<organism evidence="1">
    <name type="scientific">human gut metagenome</name>
    <dbReference type="NCBI Taxonomy" id="408170"/>
    <lineage>
        <taxon>unclassified sequences</taxon>
        <taxon>metagenomes</taxon>
        <taxon>organismal metagenomes</taxon>
    </lineage>
</organism>
<name>W1YHV0_9ZZZZ</name>
<dbReference type="AlphaFoldDB" id="W1YHV0"/>